<keyword evidence="1" id="KW-0472">Membrane</keyword>
<sequence>MRAAIAIYEHPDYSDSKDIKLEAKGVLCAAVGYEVVRRTNVPVDLIAPSLMTIIIAAICFRHDQHAHNHTHPFYLSCTDSKYSSRSNVAAPFPLKSLFLAYSFGVGFPIVYVCIIIVISRMPALTTLL</sequence>
<accession>A0A9P6A8R2</accession>
<keyword evidence="1" id="KW-0812">Transmembrane</keyword>
<evidence type="ECO:0000256" key="1">
    <source>
        <dbReference type="SAM" id="Phobius"/>
    </source>
</evidence>
<keyword evidence="1" id="KW-1133">Transmembrane helix</keyword>
<dbReference type="EMBL" id="MU154523">
    <property type="protein sequence ID" value="KAF9501326.1"/>
    <property type="molecule type" value="Genomic_DNA"/>
</dbReference>
<proteinExistence type="predicted"/>
<organism evidence="2 3">
    <name type="scientific">Pleurotus eryngii</name>
    <name type="common">Boletus of the steppes</name>
    <dbReference type="NCBI Taxonomy" id="5323"/>
    <lineage>
        <taxon>Eukaryota</taxon>
        <taxon>Fungi</taxon>
        <taxon>Dikarya</taxon>
        <taxon>Basidiomycota</taxon>
        <taxon>Agaricomycotina</taxon>
        <taxon>Agaricomycetes</taxon>
        <taxon>Agaricomycetidae</taxon>
        <taxon>Agaricales</taxon>
        <taxon>Pleurotineae</taxon>
        <taxon>Pleurotaceae</taxon>
        <taxon>Pleurotus</taxon>
    </lineage>
</organism>
<reference evidence="2" key="1">
    <citation type="submission" date="2020-11" db="EMBL/GenBank/DDBJ databases">
        <authorList>
            <consortium name="DOE Joint Genome Institute"/>
            <person name="Ahrendt S."/>
            <person name="Riley R."/>
            <person name="Andreopoulos W."/>
            <person name="Labutti K."/>
            <person name="Pangilinan J."/>
            <person name="Ruiz-Duenas F.J."/>
            <person name="Barrasa J.M."/>
            <person name="Sanchez-Garcia M."/>
            <person name="Camarero S."/>
            <person name="Miyauchi S."/>
            <person name="Serrano A."/>
            <person name="Linde D."/>
            <person name="Babiker R."/>
            <person name="Drula E."/>
            <person name="Ayuso-Fernandez I."/>
            <person name="Pacheco R."/>
            <person name="Padilla G."/>
            <person name="Ferreira P."/>
            <person name="Barriuso J."/>
            <person name="Kellner H."/>
            <person name="Castanera R."/>
            <person name="Alfaro M."/>
            <person name="Ramirez L."/>
            <person name="Pisabarro A.G."/>
            <person name="Kuo A."/>
            <person name="Tritt A."/>
            <person name="Lipzen A."/>
            <person name="He G."/>
            <person name="Yan M."/>
            <person name="Ng V."/>
            <person name="Cullen D."/>
            <person name="Martin F."/>
            <person name="Rosso M.-N."/>
            <person name="Henrissat B."/>
            <person name="Hibbett D."/>
            <person name="Martinez A.T."/>
            <person name="Grigoriev I.V."/>
        </authorList>
    </citation>
    <scope>NUCLEOTIDE SEQUENCE</scope>
    <source>
        <strain evidence="2">ATCC 90797</strain>
    </source>
</reference>
<keyword evidence="3" id="KW-1185">Reference proteome</keyword>
<gene>
    <name evidence="2" type="ORF">BDN71DRAFT_693917</name>
</gene>
<comment type="caution">
    <text evidence="2">The sequence shown here is derived from an EMBL/GenBank/DDBJ whole genome shotgun (WGS) entry which is preliminary data.</text>
</comment>
<protein>
    <submittedName>
        <fullName evidence="2">Uncharacterized protein</fullName>
    </submittedName>
</protein>
<evidence type="ECO:0000313" key="3">
    <source>
        <dbReference type="Proteomes" id="UP000807025"/>
    </source>
</evidence>
<dbReference type="AlphaFoldDB" id="A0A9P6A8R2"/>
<feature type="transmembrane region" description="Helical" evidence="1">
    <location>
        <begin position="98"/>
        <end position="118"/>
    </location>
</feature>
<evidence type="ECO:0000313" key="2">
    <source>
        <dbReference type="EMBL" id="KAF9501326.1"/>
    </source>
</evidence>
<dbReference type="Proteomes" id="UP000807025">
    <property type="component" value="Unassembled WGS sequence"/>
</dbReference>
<name>A0A9P6A8R2_PLEER</name>